<feature type="region of interest" description="Disordered" evidence="1">
    <location>
        <begin position="1"/>
        <end position="39"/>
    </location>
</feature>
<sequence length="79" mass="8452">MSTAGDNMASDQGSATGNPRASAQPHSTNPRVPLDPSRVPDVLKDVAHLFSTDVDRIAEEEKFDSTTASAESLNDYVYV</sequence>
<evidence type="ECO:0000256" key="1">
    <source>
        <dbReference type="SAM" id="MobiDB-lite"/>
    </source>
</evidence>
<feature type="compositionally biased region" description="Polar residues" evidence="1">
    <location>
        <begin position="1"/>
        <end position="30"/>
    </location>
</feature>
<accession>A0ABP0E4W1</accession>
<gene>
    <name evidence="2" type="ORF">SEPCBS119000_006767</name>
</gene>
<organism evidence="2 3">
    <name type="scientific">Sporothrix epigloea</name>
    <dbReference type="NCBI Taxonomy" id="1892477"/>
    <lineage>
        <taxon>Eukaryota</taxon>
        <taxon>Fungi</taxon>
        <taxon>Dikarya</taxon>
        <taxon>Ascomycota</taxon>
        <taxon>Pezizomycotina</taxon>
        <taxon>Sordariomycetes</taxon>
        <taxon>Sordariomycetidae</taxon>
        <taxon>Ophiostomatales</taxon>
        <taxon>Ophiostomataceae</taxon>
        <taxon>Sporothrix</taxon>
    </lineage>
</organism>
<dbReference type="EMBL" id="CAWUON010000344">
    <property type="protein sequence ID" value="CAK7275625.1"/>
    <property type="molecule type" value="Genomic_DNA"/>
</dbReference>
<feature type="non-terminal residue" evidence="2">
    <location>
        <position position="79"/>
    </location>
</feature>
<evidence type="ECO:0000313" key="3">
    <source>
        <dbReference type="Proteomes" id="UP001642502"/>
    </source>
</evidence>
<name>A0ABP0E4W1_9PEZI</name>
<keyword evidence="3" id="KW-1185">Reference proteome</keyword>
<comment type="caution">
    <text evidence="2">The sequence shown here is derived from an EMBL/GenBank/DDBJ whole genome shotgun (WGS) entry which is preliminary data.</text>
</comment>
<dbReference type="Proteomes" id="UP001642502">
    <property type="component" value="Unassembled WGS sequence"/>
</dbReference>
<evidence type="ECO:0000313" key="2">
    <source>
        <dbReference type="EMBL" id="CAK7275625.1"/>
    </source>
</evidence>
<proteinExistence type="predicted"/>
<protein>
    <submittedName>
        <fullName evidence="2">Uncharacterized protein</fullName>
    </submittedName>
</protein>
<reference evidence="2 3" key="1">
    <citation type="submission" date="2024-01" db="EMBL/GenBank/DDBJ databases">
        <authorList>
            <person name="Allen C."/>
            <person name="Tagirdzhanova G."/>
        </authorList>
    </citation>
    <scope>NUCLEOTIDE SEQUENCE [LARGE SCALE GENOMIC DNA]</scope>
    <source>
        <strain evidence="2 3">CBS 119000</strain>
    </source>
</reference>